<dbReference type="PRINTS" id="PR00421">
    <property type="entry name" value="THIOREDOXIN"/>
</dbReference>
<dbReference type="PROSITE" id="PS51352">
    <property type="entry name" value="THIOREDOXIN_2"/>
    <property type="match status" value="1"/>
</dbReference>
<protein>
    <recommendedName>
        <fullName evidence="4">Thioredoxin domain-containing protein</fullName>
    </recommendedName>
</protein>
<proteinExistence type="predicted"/>
<feature type="domain" description="Thioredoxin" evidence="4">
    <location>
        <begin position="1"/>
        <end position="115"/>
    </location>
</feature>
<evidence type="ECO:0000313" key="5">
    <source>
        <dbReference type="EMBL" id="KAL3795405.1"/>
    </source>
</evidence>
<evidence type="ECO:0000259" key="4">
    <source>
        <dbReference type="PROSITE" id="PS51352"/>
    </source>
</evidence>
<sequence length="137" mass="14726">MVAKSGGKPISSEEQFEREVLTDSPKNKLTLVLYTAPWCGPCRLTNPVVKEIMKQYQSKLEVAEINTDDLPEVASNAGVTSIPTIQIYHQGKVKDTIVGCVSKNVLGKAVDKVLEDMGMLGGDDDTTGEDGSEGVNL</sequence>
<name>A0ABD3QB70_9STRA</name>
<dbReference type="EMBL" id="JALLPJ020000322">
    <property type="protein sequence ID" value="KAL3795405.1"/>
    <property type="molecule type" value="Genomic_DNA"/>
</dbReference>
<evidence type="ECO:0000256" key="2">
    <source>
        <dbReference type="ARBA" id="ARBA00022982"/>
    </source>
</evidence>
<organism evidence="5 6">
    <name type="scientific">Cyclotella atomus</name>
    <dbReference type="NCBI Taxonomy" id="382360"/>
    <lineage>
        <taxon>Eukaryota</taxon>
        <taxon>Sar</taxon>
        <taxon>Stramenopiles</taxon>
        <taxon>Ochrophyta</taxon>
        <taxon>Bacillariophyta</taxon>
        <taxon>Coscinodiscophyceae</taxon>
        <taxon>Thalassiosirophycidae</taxon>
        <taxon>Stephanodiscales</taxon>
        <taxon>Stephanodiscaceae</taxon>
        <taxon>Cyclotella</taxon>
    </lineage>
</organism>
<evidence type="ECO:0000313" key="6">
    <source>
        <dbReference type="Proteomes" id="UP001530400"/>
    </source>
</evidence>
<dbReference type="InterPro" id="IPR013766">
    <property type="entry name" value="Thioredoxin_domain"/>
</dbReference>
<comment type="caution">
    <text evidence="5">The sequence shown here is derived from an EMBL/GenBank/DDBJ whole genome shotgun (WGS) entry which is preliminary data.</text>
</comment>
<dbReference type="PANTHER" id="PTHR45663:SF11">
    <property type="entry name" value="GEO12009P1"/>
    <property type="match status" value="1"/>
</dbReference>
<dbReference type="CDD" id="cd02947">
    <property type="entry name" value="TRX_family"/>
    <property type="match status" value="1"/>
</dbReference>
<dbReference type="AlphaFoldDB" id="A0ABD3QB70"/>
<dbReference type="PROSITE" id="PS00194">
    <property type="entry name" value="THIOREDOXIN_1"/>
    <property type="match status" value="1"/>
</dbReference>
<dbReference type="Gene3D" id="3.40.30.10">
    <property type="entry name" value="Glutaredoxin"/>
    <property type="match status" value="1"/>
</dbReference>
<evidence type="ECO:0000256" key="3">
    <source>
        <dbReference type="ARBA" id="ARBA00023157"/>
    </source>
</evidence>
<dbReference type="PANTHER" id="PTHR45663">
    <property type="entry name" value="GEO12009P1"/>
    <property type="match status" value="1"/>
</dbReference>
<gene>
    <name evidence="5" type="ORF">ACHAWO_002652</name>
</gene>
<dbReference type="SUPFAM" id="SSF52833">
    <property type="entry name" value="Thioredoxin-like"/>
    <property type="match status" value="1"/>
</dbReference>
<keyword evidence="6" id="KW-1185">Reference proteome</keyword>
<accession>A0ABD3QB70</accession>
<dbReference type="Proteomes" id="UP001530400">
    <property type="component" value="Unassembled WGS sequence"/>
</dbReference>
<keyword evidence="1" id="KW-0813">Transport</keyword>
<dbReference type="Pfam" id="PF00085">
    <property type="entry name" value="Thioredoxin"/>
    <property type="match status" value="1"/>
</dbReference>
<keyword evidence="3" id="KW-1015">Disulfide bond</keyword>
<reference evidence="5 6" key="1">
    <citation type="submission" date="2024-10" db="EMBL/GenBank/DDBJ databases">
        <title>Updated reference genomes for cyclostephanoid diatoms.</title>
        <authorList>
            <person name="Roberts W.R."/>
            <person name="Alverson A.J."/>
        </authorList>
    </citation>
    <scope>NUCLEOTIDE SEQUENCE [LARGE SCALE GENOMIC DNA]</scope>
    <source>
        <strain evidence="5 6">AJA010-31</strain>
    </source>
</reference>
<dbReference type="InterPro" id="IPR017937">
    <property type="entry name" value="Thioredoxin_CS"/>
</dbReference>
<evidence type="ECO:0000256" key="1">
    <source>
        <dbReference type="ARBA" id="ARBA00022448"/>
    </source>
</evidence>
<keyword evidence="2" id="KW-0249">Electron transport</keyword>
<dbReference type="InterPro" id="IPR036249">
    <property type="entry name" value="Thioredoxin-like_sf"/>
</dbReference>